<keyword evidence="4" id="KW-1185">Reference proteome</keyword>
<protein>
    <recommendedName>
        <fullName evidence="2">VWFA domain-containing protein</fullName>
    </recommendedName>
</protein>
<sequence length="496" mass="54997">MSVFDDALAGILVGRRLDDYMANNPNTLDEQDPGSGRTLLAIAVVGGFVEEVEQLLKKGAKADGLSRNGETPLLLAAWQTTNERPRIIQLLLAKTPSRSVDTTCRDAENKTPLMHAIENKDIDSIRMLRRAGASLTIKNDGGFNAKEMAEDKNDKAVLRALYPDKEQSDLARLAAVVVSFLLYIVAWVNAALNGIVRRASGLNPELDQRTNQAVNGTEQPTKADEFVKNVDKFVKDNAVLERFFKDKTDFIQELARKAADLEEDPDTDLGDSDLLPKTIKVSLHQQVIYCDDSTSMRREGRWDSQKKLIQRITKITTRILPEGEGVALRFINREVDNSSNLTLEGIGSIMDPMPWQPGGNTEIGTYLRSKVLEPLVYSKLEAKKLERPVLISIITDGMPEPENKSELLNAILECGNKLQDADYPRESVKFMIGQIGTAVSATKFLESLGSSPDIAPVAFVTSDKLDAKLADFHANDRELDRWLIETLFSPLKEAET</sequence>
<organism evidence="3 4">
    <name type="scientific">Phialemonium atrogriseum</name>
    <dbReference type="NCBI Taxonomy" id="1093897"/>
    <lineage>
        <taxon>Eukaryota</taxon>
        <taxon>Fungi</taxon>
        <taxon>Dikarya</taxon>
        <taxon>Ascomycota</taxon>
        <taxon>Pezizomycotina</taxon>
        <taxon>Sordariomycetes</taxon>
        <taxon>Sordariomycetidae</taxon>
        <taxon>Cephalothecales</taxon>
        <taxon>Cephalothecaceae</taxon>
        <taxon>Phialemonium</taxon>
    </lineage>
</organism>
<evidence type="ECO:0000313" key="4">
    <source>
        <dbReference type="Proteomes" id="UP001244011"/>
    </source>
</evidence>
<dbReference type="PANTHER" id="PTHR34706:SF3">
    <property type="entry name" value="ANKYRIN REPEAT PROTEIN (AFU_ORTHOLOGUE AFUA_7G06200)"/>
    <property type="match status" value="1"/>
</dbReference>
<dbReference type="PROSITE" id="PS50297">
    <property type="entry name" value="ANK_REP_REGION"/>
    <property type="match status" value="1"/>
</dbReference>
<feature type="repeat" description="ANK" evidence="1">
    <location>
        <begin position="108"/>
        <end position="140"/>
    </location>
</feature>
<accession>A0AAJ0BP58</accession>
<keyword evidence="1" id="KW-0040">ANK repeat</keyword>
<gene>
    <name evidence="3" type="ORF">QBC33DRAFT_553365</name>
</gene>
<name>A0AAJ0BP58_9PEZI</name>
<evidence type="ECO:0000259" key="2">
    <source>
        <dbReference type="PROSITE" id="PS50234"/>
    </source>
</evidence>
<evidence type="ECO:0000256" key="1">
    <source>
        <dbReference type="PROSITE-ProRule" id="PRU00023"/>
    </source>
</evidence>
<dbReference type="Gene3D" id="1.25.40.20">
    <property type="entry name" value="Ankyrin repeat-containing domain"/>
    <property type="match status" value="1"/>
</dbReference>
<dbReference type="Pfam" id="PF00023">
    <property type="entry name" value="Ank"/>
    <property type="match status" value="1"/>
</dbReference>
<feature type="domain" description="VWFA" evidence="2">
    <location>
        <begin position="285"/>
        <end position="487"/>
    </location>
</feature>
<reference evidence="3" key="1">
    <citation type="submission" date="2023-06" db="EMBL/GenBank/DDBJ databases">
        <title>Genome-scale phylogeny and comparative genomics of the fungal order Sordariales.</title>
        <authorList>
            <consortium name="Lawrence Berkeley National Laboratory"/>
            <person name="Hensen N."/>
            <person name="Bonometti L."/>
            <person name="Westerberg I."/>
            <person name="Brannstrom I.O."/>
            <person name="Guillou S."/>
            <person name="Cros-Aarteil S."/>
            <person name="Calhoun S."/>
            <person name="Haridas S."/>
            <person name="Kuo A."/>
            <person name="Mondo S."/>
            <person name="Pangilinan J."/>
            <person name="Riley R."/>
            <person name="Labutti K."/>
            <person name="Andreopoulos B."/>
            <person name="Lipzen A."/>
            <person name="Chen C."/>
            <person name="Yanf M."/>
            <person name="Daum C."/>
            <person name="Ng V."/>
            <person name="Clum A."/>
            <person name="Steindorff A."/>
            <person name="Ohm R."/>
            <person name="Martin F."/>
            <person name="Silar P."/>
            <person name="Natvig D."/>
            <person name="Lalanne C."/>
            <person name="Gautier V."/>
            <person name="Ament-Velasquez S.L."/>
            <person name="Kruys A."/>
            <person name="Hutchinson M.I."/>
            <person name="Powell A.J."/>
            <person name="Barry K."/>
            <person name="Miller A.N."/>
            <person name="Grigoriev I.V."/>
            <person name="Debuchy R."/>
            <person name="Gladieux P."/>
            <person name="Thoren M.H."/>
            <person name="Johannesson H."/>
        </authorList>
    </citation>
    <scope>NUCLEOTIDE SEQUENCE</scope>
    <source>
        <strain evidence="3">8032-3</strain>
    </source>
</reference>
<dbReference type="SMART" id="SM00248">
    <property type="entry name" value="ANK"/>
    <property type="match status" value="3"/>
</dbReference>
<dbReference type="PROSITE" id="PS50234">
    <property type="entry name" value="VWFA"/>
    <property type="match status" value="1"/>
</dbReference>
<dbReference type="InterPro" id="IPR002035">
    <property type="entry name" value="VWF_A"/>
</dbReference>
<dbReference type="RefSeq" id="XP_060277974.1">
    <property type="nucleotide sequence ID" value="XM_060429400.1"/>
</dbReference>
<dbReference type="InterPro" id="IPR002110">
    <property type="entry name" value="Ankyrin_rpt"/>
</dbReference>
<evidence type="ECO:0000313" key="3">
    <source>
        <dbReference type="EMBL" id="KAK1761761.1"/>
    </source>
</evidence>
<proteinExistence type="predicted"/>
<dbReference type="InterPro" id="IPR036770">
    <property type="entry name" value="Ankyrin_rpt-contain_sf"/>
</dbReference>
<dbReference type="AlphaFoldDB" id="A0AAJ0BP58"/>
<dbReference type="GeneID" id="85312587"/>
<dbReference type="EMBL" id="MU839052">
    <property type="protein sequence ID" value="KAK1761761.1"/>
    <property type="molecule type" value="Genomic_DNA"/>
</dbReference>
<dbReference type="PANTHER" id="PTHR34706">
    <property type="entry name" value="SLR1338 PROTEIN"/>
    <property type="match status" value="1"/>
</dbReference>
<dbReference type="Proteomes" id="UP001244011">
    <property type="component" value="Unassembled WGS sequence"/>
</dbReference>
<comment type="caution">
    <text evidence="3">The sequence shown here is derived from an EMBL/GenBank/DDBJ whole genome shotgun (WGS) entry which is preliminary data.</text>
</comment>
<dbReference type="SUPFAM" id="SSF48403">
    <property type="entry name" value="Ankyrin repeat"/>
    <property type="match status" value="1"/>
</dbReference>
<dbReference type="PROSITE" id="PS50088">
    <property type="entry name" value="ANK_REPEAT"/>
    <property type="match status" value="2"/>
</dbReference>
<feature type="repeat" description="ANK" evidence="1">
    <location>
        <begin position="35"/>
        <end position="67"/>
    </location>
</feature>
<dbReference type="Pfam" id="PF12796">
    <property type="entry name" value="Ank_2"/>
    <property type="match status" value="1"/>
</dbReference>